<dbReference type="NCBIfam" id="NF004851">
    <property type="entry name" value="PRK06202.1"/>
    <property type="match status" value="1"/>
</dbReference>
<dbReference type="PANTHER" id="PTHR43464">
    <property type="entry name" value="METHYLTRANSFERASE"/>
    <property type="match status" value="1"/>
</dbReference>
<keyword evidence="6" id="KW-1185">Reference proteome</keyword>
<dbReference type="Pfam" id="PF13649">
    <property type="entry name" value="Methyltransf_25"/>
    <property type="match status" value="1"/>
</dbReference>
<dbReference type="InterPro" id="IPR041698">
    <property type="entry name" value="Methyltransf_25"/>
</dbReference>
<feature type="domain" description="Methyltransferase" evidence="4">
    <location>
        <begin position="62"/>
        <end position="150"/>
    </location>
</feature>
<evidence type="ECO:0000256" key="2">
    <source>
        <dbReference type="ARBA" id="ARBA00022679"/>
    </source>
</evidence>
<keyword evidence="1 5" id="KW-0489">Methyltransferase</keyword>
<evidence type="ECO:0000313" key="5">
    <source>
        <dbReference type="EMBL" id="MBD8022892.1"/>
    </source>
</evidence>
<gene>
    <name evidence="5" type="ORF">H9622_04710</name>
</gene>
<comment type="caution">
    <text evidence="5">The sequence shown here is derived from an EMBL/GenBank/DDBJ whole genome shotgun (WGS) entry which is preliminary data.</text>
</comment>
<dbReference type="CDD" id="cd02440">
    <property type="entry name" value="AdoMet_MTases"/>
    <property type="match status" value="1"/>
</dbReference>
<evidence type="ECO:0000313" key="6">
    <source>
        <dbReference type="Proteomes" id="UP000602532"/>
    </source>
</evidence>
<accession>A0ABR8X0N8</accession>
<evidence type="ECO:0000259" key="4">
    <source>
        <dbReference type="Pfam" id="PF13649"/>
    </source>
</evidence>
<dbReference type="SUPFAM" id="SSF53335">
    <property type="entry name" value="S-adenosyl-L-methionine-dependent methyltransferases"/>
    <property type="match status" value="1"/>
</dbReference>
<dbReference type="GO" id="GO:0008168">
    <property type="term" value="F:methyltransferase activity"/>
    <property type="evidence" value="ECO:0007669"/>
    <property type="project" value="UniProtKB-KW"/>
</dbReference>
<protein>
    <submittedName>
        <fullName evidence="5">Methyltransferase domain-containing protein</fullName>
    </submittedName>
</protein>
<name>A0ABR8X0N8_9MICO</name>
<dbReference type="Gene3D" id="3.40.50.150">
    <property type="entry name" value="Vaccinia Virus protein VP39"/>
    <property type="match status" value="1"/>
</dbReference>
<dbReference type="PANTHER" id="PTHR43464:SF19">
    <property type="entry name" value="UBIQUINONE BIOSYNTHESIS O-METHYLTRANSFERASE, MITOCHONDRIAL"/>
    <property type="match status" value="1"/>
</dbReference>
<evidence type="ECO:0000256" key="3">
    <source>
        <dbReference type="ARBA" id="ARBA00022691"/>
    </source>
</evidence>
<keyword evidence="2" id="KW-0808">Transferase</keyword>
<proteinExistence type="predicted"/>
<dbReference type="Proteomes" id="UP000602532">
    <property type="component" value="Unassembled WGS sequence"/>
</dbReference>
<keyword evidence="3" id="KW-0949">S-adenosyl-L-methionine</keyword>
<sequence>MSLAVRDVELEELMDDPACDPRRLRATLRRFGTINRLFSGWGFAYRARLAPHLASLGRPARVLDLGSGGGDLVLRLARLAAEDGLDVAWTGVDPDPRSHEVAIGRDAPANVRFRLADATTLVAEGEAFDAVLSNHVLHHLGDDTASFLSQSRALSHGLVLHGDIARGQMPYVLYAVAVTPFAPGTFLRTDGLRSIRRSYTHDELRRLLDHADPGAWSVTGHAPFRLLAAAPGLAPEPGLGAARTEPPSA</sequence>
<dbReference type="GO" id="GO:0032259">
    <property type="term" value="P:methylation"/>
    <property type="evidence" value="ECO:0007669"/>
    <property type="project" value="UniProtKB-KW"/>
</dbReference>
<evidence type="ECO:0000256" key="1">
    <source>
        <dbReference type="ARBA" id="ARBA00022603"/>
    </source>
</evidence>
<dbReference type="InterPro" id="IPR029063">
    <property type="entry name" value="SAM-dependent_MTases_sf"/>
</dbReference>
<organism evidence="5 6">
    <name type="scientific">Microbacterium gallinarum</name>
    <dbReference type="NCBI Taxonomy" id="2762209"/>
    <lineage>
        <taxon>Bacteria</taxon>
        <taxon>Bacillati</taxon>
        <taxon>Actinomycetota</taxon>
        <taxon>Actinomycetes</taxon>
        <taxon>Micrococcales</taxon>
        <taxon>Microbacteriaceae</taxon>
        <taxon>Microbacterium</taxon>
    </lineage>
</organism>
<dbReference type="RefSeq" id="WP_191764711.1">
    <property type="nucleotide sequence ID" value="NZ_JACSPM010000001.1"/>
</dbReference>
<dbReference type="EMBL" id="JACSPM010000001">
    <property type="protein sequence ID" value="MBD8022892.1"/>
    <property type="molecule type" value="Genomic_DNA"/>
</dbReference>
<reference evidence="5 6" key="1">
    <citation type="submission" date="2020-08" db="EMBL/GenBank/DDBJ databases">
        <title>A Genomic Blueprint of the Chicken Gut Microbiome.</title>
        <authorList>
            <person name="Gilroy R."/>
            <person name="Ravi A."/>
            <person name="Getino M."/>
            <person name="Pursley I."/>
            <person name="Horton D.L."/>
            <person name="Alikhan N.-F."/>
            <person name="Baker D."/>
            <person name="Gharbi K."/>
            <person name="Hall N."/>
            <person name="Watson M."/>
            <person name="Adriaenssens E.M."/>
            <person name="Foster-Nyarko E."/>
            <person name="Jarju S."/>
            <person name="Secka A."/>
            <person name="Antonio M."/>
            <person name="Oren A."/>
            <person name="Chaudhuri R."/>
            <person name="La Ragione R.M."/>
            <person name="Hildebrand F."/>
            <person name="Pallen M.J."/>
        </authorList>
    </citation>
    <scope>NUCLEOTIDE SEQUENCE [LARGE SCALE GENOMIC DNA]</scope>
    <source>
        <strain evidence="5 6">Sa1CUA4</strain>
    </source>
</reference>